<accession>A0A0B7NTD0</accession>
<dbReference type="OrthoDB" id="47730at2759"/>
<dbReference type="AlphaFoldDB" id="A0A0B7NTD0"/>
<keyword evidence="3" id="KW-1185">Reference proteome</keyword>
<protein>
    <recommendedName>
        <fullName evidence="1">Ribosomal RNA large subunit methyltransferase K/L-like methyltransferase domain-containing protein</fullName>
    </recommendedName>
</protein>
<evidence type="ECO:0000313" key="3">
    <source>
        <dbReference type="Proteomes" id="UP000054107"/>
    </source>
</evidence>
<sequence length="409" mass="45497">MPQKIHVLFHVPEGFESVASKDIEATLADIQQPTYSHAPKTGRVHLFCAADSIDTFKQYIQSVQLLSIYSVMLVASESVMPADAFAEVQPTYDYISNQTKKAPWYSIISEDPQNQNTAISFRATFKKEQIKHKAPSQQIAGYVGFAFSNFFKHWKVKMTGFTYEIVSLWFQTSDVAYLNHLGDPSANDQSVILILGVDIPLQNQNQRNRVFVGRTSLNPCIAYCLALVADPKPGQVILDMCCGTGTIPIEGASRFKNVFWLGSEVTVKTLAEKALGNVVHCQLKNVDLLLGDGRKLCFRDSFIDSIVSDSLVLIVYNTIKLYPKFVKQMHRILKPDGKAYIVTQGHKLMNRVLHYDWCQKLWSVDEILPIGIGGLDAYLYTLSKNGSTVATTTAAATTTSTTSTSMKKA</sequence>
<dbReference type="EMBL" id="LN733911">
    <property type="protein sequence ID" value="CEP18775.1"/>
    <property type="molecule type" value="Genomic_DNA"/>
</dbReference>
<evidence type="ECO:0000259" key="1">
    <source>
        <dbReference type="Pfam" id="PF01170"/>
    </source>
</evidence>
<dbReference type="PANTHER" id="PTHR14911">
    <property type="entry name" value="THUMP DOMAIN-CONTAINING"/>
    <property type="match status" value="1"/>
</dbReference>
<feature type="domain" description="Ribosomal RNA large subunit methyltransferase K/L-like methyltransferase" evidence="1">
    <location>
        <begin position="208"/>
        <end position="259"/>
    </location>
</feature>
<reference evidence="2 3" key="1">
    <citation type="submission" date="2014-09" db="EMBL/GenBank/DDBJ databases">
        <authorList>
            <person name="Ellenberger Sabrina"/>
        </authorList>
    </citation>
    <scope>NUCLEOTIDE SEQUENCE [LARGE SCALE GENOMIC DNA]</scope>
    <source>
        <strain evidence="2 3">CBS 412.66</strain>
    </source>
</reference>
<dbReference type="Proteomes" id="UP000054107">
    <property type="component" value="Unassembled WGS sequence"/>
</dbReference>
<gene>
    <name evidence="2" type="primary">PARPA_13082.1 scaffold 45923</name>
</gene>
<dbReference type="CDD" id="cd02440">
    <property type="entry name" value="AdoMet_MTases"/>
    <property type="match status" value="1"/>
</dbReference>
<dbReference type="InterPro" id="IPR000241">
    <property type="entry name" value="RlmKL-like_Mtase"/>
</dbReference>
<dbReference type="STRING" id="35722.A0A0B7NTD0"/>
<dbReference type="GO" id="GO:0043527">
    <property type="term" value="C:tRNA methyltransferase complex"/>
    <property type="evidence" value="ECO:0007669"/>
    <property type="project" value="UniProtKB-ARBA"/>
</dbReference>
<evidence type="ECO:0000313" key="2">
    <source>
        <dbReference type="EMBL" id="CEP18775.1"/>
    </source>
</evidence>
<dbReference type="GO" id="GO:0030488">
    <property type="term" value="P:tRNA methylation"/>
    <property type="evidence" value="ECO:0007669"/>
    <property type="project" value="TreeGrafter"/>
</dbReference>
<dbReference type="Gene3D" id="3.40.50.150">
    <property type="entry name" value="Vaccinia Virus protein VP39"/>
    <property type="match status" value="1"/>
</dbReference>
<organism evidence="2 3">
    <name type="scientific">Parasitella parasitica</name>
    <dbReference type="NCBI Taxonomy" id="35722"/>
    <lineage>
        <taxon>Eukaryota</taxon>
        <taxon>Fungi</taxon>
        <taxon>Fungi incertae sedis</taxon>
        <taxon>Mucoromycota</taxon>
        <taxon>Mucoromycotina</taxon>
        <taxon>Mucoromycetes</taxon>
        <taxon>Mucorales</taxon>
        <taxon>Mucorineae</taxon>
        <taxon>Mucoraceae</taxon>
        <taxon>Parasitella</taxon>
    </lineage>
</organism>
<proteinExistence type="predicted"/>
<name>A0A0B7NTD0_9FUNG</name>
<dbReference type="GO" id="GO:0016423">
    <property type="term" value="F:tRNA (guanine) methyltransferase activity"/>
    <property type="evidence" value="ECO:0007669"/>
    <property type="project" value="TreeGrafter"/>
</dbReference>
<dbReference type="Pfam" id="PF01170">
    <property type="entry name" value="UPF0020"/>
    <property type="match status" value="1"/>
</dbReference>
<dbReference type="PANTHER" id="PTHR14911:SF13">
    <property type="entry name" value="TRNA (GUANINE(6)-N2)-METHYLTRANSFERASE THUMP3"/>
    <property type="match status" value="1"/>
</dbReference>
<dbReference type="InterPro" id="IPR029063">
    <property type="entry name" value="SAM-dependent_MTases_sf"/>
</dbReference>
<dbReference type="SUPFAM" id="SSF53335">
    <property type="entry name" value="S-adenosyl-L-methionine-dependent methyltransferases"/>
    <property type="match status" value="1"/>
</dbReference>